<gene>
    <name evidence="2" type="ORF">EVAR_30720_1</name>
</gene>
<dbReference type="Proteomes" id="UP000299102">
    <property type="component" value="Unassembled WGS sequence"/>
</dbReference>
<name>A0A4C1V5R0_EUMVA</name>
<comment type="caution">
    <text evidence="2">The sequence shown here is derived from an EMBL/GenBank/DDBJ whole genome shotgun (WGS) entry which is preliminary data.</text>
</comment>
<sequence>MVNKEIEAAKNFTQPVTRQQNSTTTEINCSSSLATEDALKISRDLLDDSNDSFDRGEPAEHCEYVVDNVEPTAIFDRIENQNGLEYVEFHREDVSNTTNSLTKHLRFWLPENSISQKAANNLIAIFRRHGQEKKNVRTF</sequence>
<protein>
    <submittedName>
        <fullName evidence="2">Uncharacterized protein</fullName>
    </submittedName>
</protein>
<dbReference type="EMBL" id="BGZK01000285">
    <property type="protein sequence ID" value="GBP34168.1"/>
    <property type="molecule type" value="Genomic_DNA"/>
</dbReference>
<evidence type="ECO:0000313" key="3">
    <source>
        <dbReference type="Proteomes" id="UP000299102"/>
    </source>
</evidence>
<organism evidence="2 3">
    <name type="scientific">Eumeta variegata</name>
    <name type="common">Bagworm moth</name>
    <name type="synonym">Eumeta japonica</name>
    <dbReference type="NCBI Taxonomy" id="151549"/>
    <lineage>
        <taxon>Eukaryota</taxon>
        <taxon>Metazoa</taxon>
        <taxon>Ecdysozoa</taxon>
        <taxon>Arthropoda</taxon>
        <taxon>Hexapoda</taxon>
        <taxon>Insecta</taxon>
        <taxon>Pterygota</taxon>
        <taxon>Neoptera</taxon>
        <taxon>Endopterygota</taxon>
        <taxon>Lepidoptera</taxon>
        <taxon>Glossata</taxon>
        <taxon>Ditrysia</taxon>
        <taxon>Tineoidea</taxon>
        <taxon>Psychidae</taxon>
        <taxon>Oiketicinae</taxon>
        <taxon>Eumeta</taxon>
    </lineage>
</organism>
<dbReference type="OrthoDB" id="10567014at2759"/>
<feature type="region of interest" description="Disordered" evidence="1">
    <location>
        <begin position="1"/>
        <end position="29"/>
    </location>
</feature>
<feature type="compositionally biased region" description="Polar residues" evidence="1">
    <location>
        <begin position="11"/>
        <end position="29"/>
    </location>
</feature>
<evidence type="ECO:0000313" key="2">
    <source>
        <dbReference type="EMBL" id="GBP34168.1"/>
    </source>
</evidence>
<accession>A0A4C1V5R0</accession>
<evidence type="ECO:0000256" key="1">
    <source>
        <dbReference type="SAM" id="MobiDB-lite"/>
    </source>
</evidence>
<reference evidence="2 3" key="1">
    <citation type="journal article" date="2019" name="Commun. Biol.">
        <title>The bagworm genome reveals a unique fibroin gene that provides high tensile strength.</title>
        <authorList>
            <person name="Kono N."/>
            <person name="Nakamura H."/>
            <person name="Ohtoshi R."/>
            <person name="Tomita M."/>
            <person name="Numata K."/>
            <person name="Arakawa K."/>
        </authorList>
    </citation>
    <scope>NUCLEOTIDE SEQUENCE [LARGE SCALE GENOMIC DNA]</scope>
</reference>
<dbReference type="AlphaFoldDB" id="A0A4C1V5R0"/>
<proteinExistence type="predicted"/>
<keyword evidence="3" id="KW-1185">Reference proteome</keyword>